<evidence type="ECO:0000259" key="14">
    <source>
        <dbReference type="Pfam" id="PF00593"/>
    </source>
</evidence>
<evidence type="ECO:0000256" key="2">
    <source>
        <dbReference type="ARBA" id="ARBA00022448"/>
    </source>
</evidence>
<feature type="domain" description="TonB-dependent receptor-like beta-barrel" evidence="14">
    <location>
        <begin position="297"/>
        <end position="801"/>
    </location>
</feature>
<keyword evidence="8 12" id="KW-0798">TonB box</keyword>
<feature type="domain" description="TonB-dependent receptor plug" evidence="15">
    <location>
        <begin position="48"/>
        <end position="162"/>
    </location>
</feature>
<dbReference type="AlphaFoldDB" id="A0A2K2G672"/>
<dbReference type="InterPro" id="IPR000531">
    <property type="entry name" value="Beta-barrel_TonB"/>
</dbReference>
<evidence type="ECO:0000256" key="7">
    <source>
        <dbReference type="ARBA" id="ARBA00023065"/>
    </source>
</evidence>
<keyword evidence="16" id="KW-0675">Receptor</keyword>
<dbReference type="Pfam" id="PF07715">
    <property type="entry name" value="Plug"/>
    <property type="match status" value="1"/>
</dbReference>
<dbReference type="InterPro" id="IPR012910">
    <property type="entry name" value="Plug_dom"/>
</dbReference>
<dbReference type="Gene3D" id="2.40.170.20">
    <property type="entry name" value="TonB-dependent receptor, beta-barrel domain"/>
    <property type="match status" value="1"/>
</dbReference>
<feature type="signal peptide" evidence="13">
    <location>
        <begin position="1"/>
        <end position="24"/>
    </location>
</feature>
<keyword evidence="5 11" id="KW-0812">Transmembrane</keyword>
<evidence type="ECO:0000256" key="12">
    <source>
        <dbReference type="RuleBase" id="RU003357"/>
    </source>
</evidence>
<evidence type="ECO:0000256" key="1">
    <source>
        <dbReference type="ARBA" id="ARBA00004571"/>
    </source>
</evidence>
<dbReference type="EMBL" id="LYMM01000002">
    <property type="protein sequence ID" value="PNU06533.1"/>
    <property type="molecule type" value="Genomic_DNA"/>
</dbReference>
<accession>A0A2K2G672</accession>
<dbReference type="Gene3D" id="2.170.130.10">
    <property type="entry name" value="TonB-dependent receptor, plug domain"/>
    <property type="match status" value="1"/>
</dbReference>
<keyword evidence="4" id="KW-0410">Iron transport</keyword>
<proteinExistence type="inferred from homology"/>
<reference evidence="16 17" key="1">
    <citation type="submission" date="2016-05" db="EMBL/GenBank/DDBJ databases">
        <title>Complete genome sequence of Novosphingobium guangzhouense SA925(T).</title>
        <authorList>
            <person name="Sha S."/>
        </authorList>
    </citation>
    <scope>NUCLEOTIDE SEQUENCE [LARGE SCALE GENOMIC DNA]</scope>
    <source>
        <strain evidence="16 17">SA925</strain>
    </source>
</reference>
<evidence type="ECO:0000256" key="9">
    <source>
        <dbReference type="ARBA" id="ARBA00023136"/>
    </source>
</evidence>
<dbReference type="Pfam" id="PF00593">
    <property type="entry name" value="TonB_dep_Rec_b-barrel"/>
    <property type="match status" value="1"/>
</dbReference>
<dbReference type="SUPFAM" id="SSF56935">
    <property type="entry name" value="Porins"/>
    <property type="match status" value="1"/>
</dbReference>
<keyword evidence="9 11" id="KW-0472">Membrane</keyword>
<dbReference type="Proteomes" id="UP000236327">
    <property type="component" value="Unassembled WGS sequence"/>
</dbReference>
<comment type="caution">
    <text evidence="16">The sequence shown here is derived from an EMBL/GenBank/DDBJ whole genome shotgun (WGS) entry which is preliminary data.</text>
</comment>
<protein>
    <submittedName>
        <fullName evidence="16">TonB-dependent receptor</fullName>
    </submittedName>
</protein>
<keyword evidence="17" id="KW-1185">Reference proteome</keyword>
<gene>
    <name evidence="16" type="ORF">A8V01_03060</name>
</gene>
<comment type="subcellular location">
    <subcellularLocation>
        <location evidence="1 11">Cell outer membrane</location>
        <topology evidence="1 11">Multi-pass membrane protein</topology>
    </subcellularLocation>
</comment>
<sequence>MNTMHLRAVLCASTALGFAAPALAQSNSQPVIGANDIVVTARRAEERLQDVPISITVFNQEQLSQRNVVNANDLATYTPSLSSNTNFGTENTTFAIRGFAQDIGTLPSVGTYFAEVVTPRGASNGLPTGDGVLPGSFFDLQNVQVLKGPQGTLFGRNTTGGAVLLVPQRPTDLLEGYVEGSIGNYDMRRVQAAINLPLSDTFKVRLSGDRMVRDGYLKNQSGIGPRDFNDVDYTSLRLSVVADLTPDLENYLVASYIHSDTHGPITKLVAVDPSEGLGGLFAGQMTQQGTGFYNVINPLATSYSKITQWQVINTTTWRASDQLTVKNIASYAEYKQDMNAPEFGVMATIDFNALTGGQLPIGTYNLPFTQISPPPGLKTADQYTFTDEIQLQGKSSDGKLNWQIGGYAEISRPLGTAGSQSPFLASCTDQGAQFQCNDPIGFLSYLGALSAGADPATLPPIHVGSVNYTVGRTYFQDFGVYAQATYALTERLKLTGGIRYTWDKQRNTSLRQTYTLAYPPGYGPFPSLPGSPNPRCTDPTSTDAGCVVTLRQSSDKPTWLIDLDYNFTPDAMAYAKYARGYRAATIAPNVSAPLNLVDAERVDSYEVGFKSSFHGAIPATFNLAAFYNDFQNQQLQVGFNAVQGSGQASTAAPVNAGKSEIYGLEAEASITPFTGLSLSGSYTYLHTEIKSVPESLLTYTDPNFTLAAPFEVGDPEVLSPKHKFTISGRYTLPLDDSIGRISFGADYTYRTKMLVNYIDRENPNPAIAAFSTLPSLGLLNLNFGWERIAGSPVDLTLFATNVTKEKYYTYAAGLGSEEVGFETASVGEPRMYGMRLKVNFGG</sequence>
<evidence type="ECO:0000259" key="15">
    <source>
        <dbReference type="Pfam" id="PF07715"/>
    </source>
</evidence>
<dbReference type="RefSeq" id="WP_103094479.1">
    <property type="nucleotide sequence ID" value="NZ_LYMM01000002.1"/>
</dbReference>
<feature type="chain" id="PRO_5014355459" evidence="13">
    <location>
        <begin position="25"/>
        <end position="842"/>
    </location>
</feature>
<evidence type="ECO:0000256" key="10">
    <source>
        <dbReference type="ARBA" id="ARBA00023237"/>
    </source>
</evidence>
<dbReference type="PROSITE" id="PS52016">
    <property type="entry name" value="TONB_DEPENDENT_REC_3"/>
    <property type="match status" value="1"/>
</dbReference>
<evidence type="ECO:0000256" key="11">
    <source>
        <dbReference type="PROSITE-ProRule" id="PRU01360"/>
    </source>
</evidence>
<dbReference type="OrthoDB" id="7177879at2"/>
<dbReference type="PANTHER" id="PTHR32552:SF81">
    <property type="entry name" value="TONB-DEPENDENT OUTER MEMBRANE RECEPTOR"/>
    <property type="match status" value="1"/>
</dbReference>
<evidence type="ECO:0000256" key="4">
    <source>
        <dbReference type="ARBA" id="ARBA00022496"/>
    </source>
</evidence>
<keyword evidence="2 11" id="KW-0813">Transport</keyword>
<keyword evidence="7" id="KW-0406">Ion transport</keyword>
<organism evidence="16 17">
    <name type="scientific">Novosphingobium guangzhouense</name>
    <dbReference type="NCBI Taxonomy" id="1850347"/>
    <lineage>
        <taxon>Bacteria</taxon>
        <taxon>Pseudomonadati</taxon>
        <taxon>Pseudomonadota</taxon>
        <taxon>Alphaproteobacteria</taxon>
        <taxon>Sphingomonadales</taxon>
        <taxon>Sphingomonadaceae</taxon>
        <taxon>Novosphingobium</taxon>
    </lineage>
</organism>
<keyword evidence="10 11" id="KW-0998">Cell outer membrane</keyword>
<evidence type="ECO:0000313" key="17">
    <source>
        <dbReference type="Proteomes" id="UP000236327"/>
    </source>
</evidence>
<evidence type="ECO:0000256" key="6">
    <source>
        <dbReference type="ARBA" id="ARBA00023004"/>
    </source>
</evidence>
<dbReference type="InterPro" id="IPR039426">
    <property type="entry name" value="TonB-dep_rcpt-like"/>
</dbReference>
<keyword evidence="3 11" id="KW-1134">Transmembrane beta strand</keyword>
<keyword evidence="6" id="KW-0408">Iron</keyword>
<name>A0A2K2G672_9SPHN</name>
<dbReference type="InterPro" id="IPR036942">
    <property type="entry name" value="Beta-barrel_TonB_sf"/>
</dbReference>
<evidence type="ECO:0000256" key="3">
    <source>
        <dbReference type="ARBA" id="ARBA00022452"/>
    </source>
</evidence>
<dbReference type="GO" id="GO:0009279">
    <property type="term" value="C:cell outer membrane"/>
    <property type="evidence" value="ECO:0007669"/>
    <property type="project" value="UniProtKB-SubCell"/>
</dbReference>
<keyword evidence="13" id="KW-0732">Signal</keyword>
<dbReference type="PANTHER" id="PTHR32552">
    <property type="entry name" value="FERRICHROME IRON RECEPTOR-RELATED"/>
    <property type="match status" value="1"/>
</dbReference>
<comment type="similarity">
    <text evidence="11 12">Belongs to the TonB-dependent receptor family.</text>
</comment>
<evidence type="ECO:0000256" key="5">
    <source>
        <dbReference type="ARBA" id="ARBA00022692"/>
    </source>
</evidence>
<dbReference type="InterPro" id="IPR037066">
    <property type="entry name" value="Plug_dom_sf"/>
</dbReference>
<dbReference type="GO" id="GO:0006826">
    <property type="term" value="P:iron ion transport"/>
    <property type="evidence" value="ECO:0007669"/>
    <property type="project" value="UniProtKB-KW"/>
</dbReference>
<evidence type="ECO:0000256" key="13">
    <source>
        <dbReference type="SAM" id="SignalP"/>
    </source>
</evidence>
<evidence type="ECO:0000256" key="8">
    <source>
        <dbReference type="ARBA" id="ARBA00023077"/>
    </source>
</evidence>
<evidence type="ECO:0000313" key="16">
    <source>
        <dbReference type="EMBL" id="PNU06533.1"/>
    </source>
</evidence>